<proteinExistence type="predicted"/>
<dbReference type="Proteomes" id="UP000257109">
    <property type="component" value="Unassembled WGS sequence"/>
</dbReference>
<gene>
    <name evidence="1" type="ORF">CR513_52632</name>
</gene>
<accession>A0A371EQR4</accession>
<evidence type="ECO:0000313" key="1">
    <source>
        <dbReference type="EMBL" id="RDX68391.1"/>
    </source>
</evidence>
<dbReference type="AlphaFoldDB" id="A0A371EQR4"/>
<dbReference type="EMBL" id="QJKJ01012564">
    <property type="protein sequence ID" value="RDX68391.1"/>
    <property type="molecule type" value="Genomic_DNA"/>
</dbReference>
<protein>
    <submittedName>
        <fullName evidence="1">Uncharacterized protein</fullName>
    </submittedName>
</protein>
<evidence type="ECO:0000313" key="2">
    <source>
        <dbReference type="Proteomes" id="UP000257109"/>
    </source>
</evidence>
<feature type="non-terminal residue" evidence="1">
    <location>
        <position position="1"/>
    </location>
</feature>
<reference evidence="1" key="1">
    <citation type="submission" date="2018-05" db="EMBL/GenBank/DDBJ databases">
        <title>Draft genome of Mucuna pruriens seed.</title>
        <authorList>
            <person name="Nnadi N.E."/>
            <person name="Vos R."/>
            <person name="Hasami M.H."/>
            <person name="Devisetty U.K."/>
            <person name="Aguiy J.C."/>
        </authorList>
    </citation>
    <scope>NUCLEOTIDE SEQUENCE [LARGE SCALE GENOMIC DNA]</scope>
    <source>
        <strain evidence="1">JCA_2017</strain>
    </source>
</reference>
<sequence>MIHQTSSDSTIAWFQLKKLGACISQTKYMLDLLSKVNKSLTKPMTASLKLSINGDESFDDPLLIIK</sequence>
<organism evidence="1 2">
    <name type="scientific">Mucuna pruriens</name>
    <name type="common">Velvet bean</name>
    <name type="synonym">Dolichos pruriens</name>
    <dbReference type="NCBI Taxonomy" id="157652"/>
    <lineage>
        <taxon>Eukaryota</taxon>
        <taxon>Viridiplantae</taxon>
        <taxon>Streptophyta</taxon>
        <taxon>Embryophyta</taxon>
        <taxon>Tracheophyta</taxon>
        <taxon>Spermatophyta</taxon>
        <taxon>Magnoliopsida</taxon>
        <taxon>eudicotyledons</taxon>
        <taxon>Gunneridae</taxon>
        <taxon>Pentapetalae</taxon>
        <taxon>rosids</taxon>
        <taxon>fabids</taxon>
        <taxon>Fabales</taxon>
        <taxon>Fabaceae</taxon>
        <taxon>Papilionoideae</taxon>
        <taxon>50 kb inversion clade</taxon>
        <taxon>NPAAA clade</taxon>
        <taxon>indigoferoid/millettioid clade</taxon>
        <taxon>Phaseoleae</taxon>
        <taxon>Mucuna</taxon>
    </lineage>
</organism>
<comment type="caution">
    <text evidence="1">The sequence shown here is derived from an EMBL/GenBank/DDBJ whole genome shotgun (WGS) entry which is preliminary data.</text>
</comment>
<name>A0A371EQR4_MUCPR</name>
<keyword evidence="2" id="KW-1185">Reference proteome</keyword>